<dbReference type="GO" id="GO:0016787">
    <property type="term" value="F:hydrolase activity"/>
    <property type="evidence" value="ECO:0007669"/>
    <property type="project" value="UniProtKB-KW"/>
</dbReference>
<evidence type="ECO:0000259" key="2">
    <source>
        <dbReference type="Pfam" id="PF00857"/>
    </source>
</evidence>
<gene>
    <name evidence="3" type="primary">rutB</name>
    <name evidence="3" type="ORF">PAECIP111802_07176</name>
</gene>
<dbReference type="Proteomes" id="UP000730618">
    <property type="component" value="Unassembled WGS sequence"/>
</dbReference>
<dbReference type="EMBL" id="CAJVCE010000049">
    <property type="protein sequence ID" value="CAG7658821.1"/>
    <property type="molecule type" value="Genomic_DNA"/>
</dbReference>
<name>A0ABN7TXL4_9BACL</name>
<keyword evidence="4" id="KW-1185">Reference proteome</keyword>
<dbReference type="InterPro" id="IPR050272">
    <property type="entry name" value="Isochorismatase-like_hydrls"/>
</dbReference>
<reference evidence="3 4" key="1">
    <citation type="submission" date="2021-06" db="EMBL/GenBank/DDBJ databases">
        <authorList>
            <person name="Criscuolo A."/>
        </authorList>
    </citation>
    <scope>NUCLEOTIDE SEQUENCE [LARGE SCALE GENOMIC DNA]</scope>
    <source>
        <strain evidence="4">CIP 111802</strain>
    </source>
</reference>
<dbReference type="PANTHER" id="PTHR43540:SF14">
    <property type="entry name" value="ISOCHORISMATASE"/>
    <property type="match status" value="1"/>
</dbReference>
<evidence type="ECO:0000313" key="4">
    <source>
        <dbReference type="Proteomes" id="UP000730618"/>
    </source>
</evidence>
<comment type="caution">
    <text evidence="3">The sequence shown here is derived from an EMBL/GenBank/DDBJ whole genome shotgun (WGS) entry which is preliminary data.</text>
</comment>
<feature type="domain" description="Isochorismatase-like" evidence="2">
    <location>
        <begin position="6"/>
        <end position="141"/>
    </location>
</feature>
<proteinExistence type="inferred from homology"/>
<comment type="similarity">
    <text evidence="1">Belongs to the isochorismatase family.</text>
</comment>
<dbReference type="InterPro" id="IPR000868">
    <property type="entry name" value="Isochorismatase-like_dom"/>
</dbReference>
<evidence type="ECO:0000256" key="1">
    <source>
        <dbReference type="ARBA" id="ARBA00006336"/>
    </source>
</evidence>
<dbReference type="CDD" id="cd01014">
    <property type="entry name" value="nicotinamidase_related"/>
    <property type="match status" value="1"/>
</dbReference>
<dbReference type="RefSeq" id="WP_218103298.1">
    <property type="nucleotide sequence ID" value="NZ_CAJVCE010000049.1"/>
</dbReference>
<dbReference type="EC" id="3.5.1.110" evidence="3"/>
<evidence type="ECO:0000313" key="3">
    <source>
        <dbReference type="EMBL" id="CAG7658821.1"/>
    </source>
</evidence>
<organism evidence="3 4">
    <name type="scientific">Paenibacillus allorhizosphaerae</name>
    <dbReference type="NCBI Taxonomy" id="2849866"/>
    <lineage>
        <taxon>Bacteria</taxon>
        <taxon>Bacillati</taxon>
        <taxon>Bacillota</taxon>
        <taxon>Bacilli</taxon>
        <taxon>Bacillales</taxon>
        <taxon>Paenibacillaceae</taxon>
        <taxon>Paenibacillus</taxon>
    </lineage>
</organism>
<sequence>MDSQVALMVIDVQVGMFHENNPVYNSDVLLRNIKLLIEQARSSKTPIIYIQHSARPGRALEHGTPGWKIHPDILPRFEDEVIQKKTPNSFYETNLQEVLLEKGIKKLILTGIQTELCVDTTCRHARSLGYEVTLASDSHSTWARGELSAQQIIAHHNRLLCWFANVEKSNNILL</sequence>
<dbReference type="PANTHER" id="PTHR43540">
    <property type="entry name" value="PEROXYUREIDOACRYLATE/UREIDOACRYLATE AMIDOHYDROLASE-RELATED"/>
    <property type="match status" value="1"/>
</dbReference>
<keyword evidence="3" id="KW-0378">Hydrolase</keyword>
<protein>
    <submittedName>
        <fullName evidence="3">Peroxyureidoacrylate/ureidoacrylate amidohydrolase RutB</fullName>
        <ecNumber evidence="3">3.5.1.110</ecNumber>
    </submittedName>
</protein>
<accession>A0ABN7TXL4</accession>
<dbReference type="Pfam" id="PF00857">
    <property type="entry name" value="Isochorismatase"/>
    <property type="match status" value="1"/>
</dbReference>